<dbReference type="GO" id="GO:0005886">
    <property type="term" value="C:plasma membrane"/>
    <property type="evidence" value="ECO:0007669"/>
    <property type="project" value="TreeGrafter"/>
</dbReference>
<proteinExistence type="predicted"/>
<keyword evidence="1" id="KW-0812">Transmembrane</keyword>
<keyword evidence="1" id="KW-0472">Membrane</keyword>
<dbReference type="RefSeq" id="WP_072299648.1">
    <property type="nucleotide sequence ID" value="NZ_FPIP01000002.1"/>
</dbReference>
<dbReference type="SUPFAM" id="SSF55073">
    <property type="entry name" value="Nucleotide cyclase"/>
    <property type="match status" value="1"/>
</dbReference>
<dbReference type="CDD" id="cd01949">
    <property type="entry name" value="GGDEF"/>
    <property type="match status" value="1"/>
</dbReference>
<name>A0A1K1MKQ8_RUMFL</name>
<dbReference type="SMART" id="SM00267">
    <property type="entry name" value="GGDEF"/>
    <property type="match status" value="1"/>
</dbReference>
<dbReference type="NCBIfam" id="TIGR00254">
    <property type="entry name" value="GGDEF"/>
    <property type="match status" value="1"/>
</dbReference>
<evidence type="ECO:0000313" key="4">
    <source>
        <dbReference type="Proteomes" id="UP000183461"/>
    </source>
</evidence>
<feature type="transmembrane region" description="Helical" evidence="1">
    <location>
        <begin position="79"/>
        <end position="97"/>
    </location>
</feature>
<dbReference type="EMBL" id="FPIP01000002">
    <property type="protein sequence ID" value="SFW23651.1"/>
    <property type="molecule type" value="Genomic_DNA"/>
</dbReference>
<dbReference type="InterPro" id="IPR050469">
    <property type="entry name" value="Diguanylate_Cyclase"/>
</dbReference>
<feature type="transmembrane region" description="Helical" evidence="1">
    <location>
        <begin position="188"/>
        <end position="221"/>
    </location>
</feature>
<gene>
    <name evidence="3" type="ORF">SAMN02910280_1293</name>
</gene>
<dbReference type="Pfam" id="PF00990">
    <property type="entry name" value="GGDEF"/>
    <property type="match status" value="1"/>
</dbReference>
<feature type="transmembrane region" description="Helical" evidence="1">
    <location>
        <begin position="109"/>
        <end position="137"/>
    </location>
</feature>
<dbReference type="AlphaFoldDB" id="A0A1K1MKQ8"/>
<dbReference type="GO" id="GO:1902201">
    <property type="term" value="P:negative regulation of bacterial-type flagellum-dependent cell motility"/>
    <property type="evidence" value="ECO:0007669"/>
    <property type="project" value="TreeGrafter"/>
</dbReference>
<dbReference type="Gene3D" id="3.30.70.270">
    <property type="match status" value="1"/>
</dbReference>
<evidence type="ECO:0000313" key="3">
    <source>
        <dbReference type="EMBL" id="SFW23651.1"/>
    </source>
</evidence>
<evidence type="ECO:0000259" key="2">
    <source>
        <dbReference type="PROSITE" id="PS50887"/>
    </source>
</evidence>
<reference evidence="3 4" key="1">
    <citation type="submission" date="2016-11" db="EMBL/GenBank/DDBJ databases">
        <authorList>
            <person name="Jaros S."/>
            <person name="Januszkiewicz K."/>
            <person name="Wedrychowicz H."/>
        </authorList>
    </citation>
    <scope>NUCLEOTIDE SEQUENCE [LARGE SCALE GENOMIC DNA]</scope>
    <source>
        <strain evidence="3 4">YL228</strain>
    </source>
</reference>
<dbReference type="GO" id="GO:0052621">
    <property type="term" value="F:diguanylate cyclase activity"/>
    <property type="evidence" value="ECO:0007669"/>
    <property type="project" value="TreeGrafter"/>
</dbReference>
<feature type="transmembrane region" description="Helical" evidence="1">
    <location>
        <begin position="149"/>
        <end position="168"/>
    </location>
</feature>
<dbReference type="PROSITE" id="PS50887">
    <property type="entry name" value="GGDEF"/>
    <property type="match status" value="1"/>
</dbReference>
<organism evidence="3 4">
    <name type="scientific">Ruminococcus flavefaciens</name>
    <dbReference type="NCBI Taxonomy" id="1265"/>
    <lineage>
        <taxon>Bacteria</taxon>
        <taxon>Bacillati</taxon>
        <taxon>Bacillota</taxon>
        <taxon>Clostridia</taxon>
        <taxon>Eubacteriales</taxon>
        <taxon>Oscillospiraceae</taxon>
        <taxon>Ruminococcus</taxon>
    </lineage>
</organism>
<evidence type="ECO:0000256" key="1">
    <source>
        <dbReference type="SAM" id="Phobius"/>
    </source>
</evidence>
<feature type="transmembrane region" description="Helical" evidence="1">
    <location>
        <begin position="6"/>
        <end position="28"/>
    </location>
</feature>
<dbReference type="PANTHER" id="PTHR45138">
    <property type="entry name" value="REGULATORY COMPONENTS OF SENSORY TRANSDUCTION SYSTEM"/>
    <property type="match status" value="1"/>
</dbReference>
<dbReference type="InterPro" id="IPR043128">
    <property type="entry name" value="Rev_trsase/Diguanyl_cyclase"/>
</dbReference>
<accession>A0A1K1MKQ8</accession>
<dbReference type="Proteomes" id="UP000183461">
    <property type="component" value="Unassembled WGS sequence"/>
</dbReference>
<dbReference type="InterPro" id="IPR029787">
    <property type="entry name" value="Nucleotide_cyclase"/>
</dbReference>
<feature type="domain" description="GGDEF" evidence="2">
    <location>
        <begin position="258"/>
        <end position="389"/>
    </location>
</feature>
<protein>
    <submittedName>
        <fullName evidence="3">Diguanylate cyclase (GGDEF) domain-containing protein</fullName>
    </submittedName>
</protein>
<dbReference type="InterPro" id="IPR000160">
    <property type="entry name" value="GGDEF_dom"/>
</dbReference>
<dbReference type="GO" id="GO:0043709">
    <property type="term" value="P:cell adhesion involved in single-species biofilm formation"/>
    <property type="evidence" value="ECO:0007669"/>
    <property type="project" value="TreeGrafter"/>
</dbReference>
<feature type="transmembrane region" description="Helical" evidence="1">
    <location>
        <begin position="40"/>
        <end position="59"/>
    </location>
</feature>
<dbReference type="PANTHER" id="PTHR45138:SF9">
    <property type="entry name" value="DIGUANYLATE CYCLASE DGCM-RELATED"/>
    <property type="match status" value="1"/>
</dbReference>
<keyword evidence="1" id="KW-1133">Transmembrane helix</keyword>
<sequence length="389" mass="43861">MNGSAIYISYVITEMFCIFFSIGIIVKANKNVGTDLQMRHFRGMALFFIIYLMSDIFWALGQGGLVPFNTTLNKLTNTVGLIAVTLLTLGWCIFVIYRIDQNKSKNMKLLMGMHYAIAAVDCMITIASVFNGFYFYIDENDIFQFADGYIVHIIFIFIQLFGSGIYSFAQSFSNKQVKLKKEYRLPLLFIIIPSATAILEGILPLSPIVSLGIFLPIHFAFLEIQNSEIYSDALTGLNNRRRMEIFLQDMIHGATEEKPFWIHMIDVNDFKQVNDKFGHIVGDRTLQLVADALHNVSDKLHGFCARYGGDEFVLIVSEEAEVQEAIQSEVNALREKCADLIPTISVCTGCATCRSGAITAAQLIAQADEKLYIQKEIFHGRRKPTEDTK</sequence>